<dbReference type="PROSITE" id="PS50110">
    <property type="entry name" value="RESPONSE_REGULATORY"/>
    <property type="match status" value="1"/>
</dbReference>
<keyword evidence="1" id="KW-0597">Phosphoprotein</keyword>
<name>A0ABT3CKF7_9MYCO</name>
<evidence type="ECO:0000256" key="1">
    <source>
        <dbReference type="PROSITE-ProRule" id="PRU00169"/>
    </source>
</evidence>
<dbReference type="RefSeq" id="WP_264071196.1">
    <property type="nucleotide sequence ID" value="NZ_JACKTY010000047.1"/>
</dbReference>
<evidence type="ECO:0000259" key="2">
    <source>
        <dbReference type="PROSITE" id="PS50110"/>
    </source>
</evidence>
<dbReference type="Proteomes" id="UP001526201">
    <property type="component" value="Unassembled WGS sequence"/>
</dbReference>
<gene>
    <name evidence="3" type="ORF">H7J73_28365</name>
</gene>
<comment type="caution">
    <text evidence="3">The sequence shown here is derived from an EMBL/GenBank/DDBJ whole genome shotgun (WGS) entry which is preliminary data.</text>
</comment>
<dbReference type="InterPro" id="IPR001789">
    <property type="entry name" value="Sig_transdc_resp-reg_receiver"/>
</dbReference>
<protein>
    <submittedName>
        <fullName evidence="3">Response regulator transcription factor</fullName>
    </submittedName>
</protein>
<evidence type="ECO:0000313" key="3">
    <source>
        <dbReference type="EMBL" id="MCV7229930.1"/>
    </source>
</evidence>
<reference evidence="3 4" key="1">
    <citation type="journal article" date="2022" name="BMC Genomics">
        <title>Comparative genome analysis of mycobacteria focusing on tRNA and non-coding RNA.</title>
        <authorList>
            <person name="Behra P.R.K."/>
            <person name="Pettersson B.M.F."/>
            <person name="Ramesh M."/>
            <person name="Das S."/>
            <person name="Dasgupta S."/>
            <person name="Kirsebom L.A."/>
        </authorList>
    </citation>
    <scope>NUCLEOTIDE SEQUENCE [LARGE SCALE GENOMIC DNA]</scope>
    <source>
        <strain evidence="3 4">DSM 44078</strain>
    </source>
</reference>
<dbReference type="SUPFAM" id="SSF52172">
    <property type="entry name" value="CheY-like"/>
    <property type="match status" value="1"/>
</dbReference>
<dbReference type="InterPro" id="IPR011006">
    <property type="entry name" value="CheY-like_superfamily"/>
</dbReference>
<keyword evidence="4" id="KW-1185">Reference proteome</keyword>
<feature type="domain" description="Response regulatory" evidence="2">
    <location>
        <begin position="5"/>
        <end position="123"/>
    </location>
</feature>
<sequence length="149" mass="15621">MDEFQIVVYSDNARTRRDVLAAIGIGAHAAMRIRCIEVATAAALEQRMTSGDADLVILDAEATPVGGLGLARQLKDEIDCCPPLIVLIGRSVDTWLAGWSRADAAVMHPGDPVRLSGVAMALLRFHTAAQRNSSGAPSVPTAAGVSSSR</sequence>
<proteinExistence type="predicted"/>
<accession>A0ABT3CKF7</accession>
<evidence type="ECO:0000313" key="4">
    <source>
        <dbReference type="Proteomes" id="UP001526201"/>
    </source>
</evidence>
<feature type="modified residue" description="4-aspartylphosphate" evidence="1">
    <location>
        <position position="59"/>
    </location>
</feature>
<organism evidence="3 4">
    <name type="scientific">Mycolicibacterium komossense</name>
    <dbReference type="NCBI Taxonomy" id="1779"/>
    <lineage>
        <taxon>Bacteria</taxon>
        <taxon>Bacillati</taxon>
        <taxon>Actinomycetota</taxon>
        <taxon>Actinomycetes</taxon>
        <taxon>Mycobacteriales</taxon>
        <taxon>Mycobacteriaceae</taxon>
        <taxon>Mycolicibacterium</taxon>
    </lineage>
</organism>
<dbReference type="EMBL" id="JACKTY010000047">
    <property type="protein sequence ID" value="MCV7229930.1"/>
    <property type="molecule type" value="Genomic_DNA"/>
</dbReference>